<evidence type="ECO:0000313" key="2">
    <source>
        <dbReference type="EMBL" id="CAA0809023.1"/>
    </source>
</evidence>
<dbReference type="Proteomes" id="UP001153555">
    <property type="component" value="Unassembled WGS sequence"/>
</dbReference>
<feature type="compositionally biased region" description="Polar residues" evidence="1">
    <location>
        <begin position="28"/>
        <end position="38"/>
    </location>
</feature>
<gene>
    <name evidence="2" type="ORF">SHERM_11229</name>
</gene>
<dbReference type="AlphaFoldDB" id="A0A9N7MMY9"/>
<feature type="compositionally biased region" description="Basic and acidic residues" evidence="1">
    <location>
        <begin position="57"/>
        <end position="74"/>
    </location>
</feature>
<evidence type="ECO:0000256" key="1">
    <source>
        <dbReference type="SAM" id="MobiDB-lite"/>
    </source>
</evidence>
<dbReference type="EMBL" id="CACSLK010003174">
    <property type="protein sequence ID" value="CAA0809023.1"/>
    <property type="molecule type" value="Genomic_DNA"/>
</dbReference>
<feature type="region of interest" description="Disordered" evidence="1">
    <location>
        <begin position="28"/>
        <end position="109"/>
    </location>
</feature>
<dbReference type="PANTHER" id="PTHR33130">
    <property type="entry name" value="PUTATIVE (DUF1639)-RELATED"/>
    <property type="match status" value="1"/>
</dbReference>
<protein>
    <recommendedName>
        <fullName evidence="4">DUF1639 family protein</fullName>
    </recommendedName>
</protein>
<dbReference type="PANTHER" id="PTHR33130:SF43">
    <property type="entry name" value="OS01G0688600 PROTEIN"/>
    <property type="match status" value="1"/>
</dbReference>
<organism evidence="2 3">
    <name type="scientific">Striga hermonthica</name>
    <name type="common">Purple witchweed</name>
    <name type="synonym">Buchnera hermonthica</name>
    <dbReference type="NCBI Taxonomy" id="68872"/>
    <lineage>
        <taxon>Eukaryota</taxon>
        <taxon>Viridiplantae</taxon>
        <taxon>Streptophyta</taxon>
        <taxon>Embryophyta</taxon>
        <taxon>Tracheophyta</taxon>
        <taxon>Spermatophyta</taxon>
        <taxon>Magnoliopsida</taxon>
        <taxon>eudicotyledons</taxon>
        <taxon>Gunneridae</taxon>
        <taxon>Pentapetalae</taxon>
        <taxon>asterids</taxon>
        <taxon>lamiids</taxon>
        <taxon>Lamiales</taxon>
        <taxon>Orobanchaceae</taxon>
        <taxon>Buchnereae</taxon>
        <taxon>Striga</taxon>
    </lineage>
</organism>
<dbReference type="Pfam" id="PF07797">
    <property type="entry name" value="DUF1639"/>
    <property type="match status" value="1"/>
</dbReference>
<evidence type="ECO:0000313" key="3">
    <source>
        <dbReference type="Proteomes" id="UP001153555"/>
    </source>
</evidence>
<dbReference type="InterPro" id="IPR012438">
    <property type="entry name" value="DUF1639"/>
</dbReference>
<name>A0A9N7MMY9_STRHE</name>
<keyword evidence="3" id="KW-1185">Reference proteome</keyword>
<accession>A0A9N7MMY9</accession>
<sequence>MAMGTGRSSKALHNFTMPFELRWGNQKQMRCTKVNSGGHNHPPRRFAPLDSHRRRRREDSVQHPRFGSEEERGRKSGSPFDFARGSYKSSRSPPPLAPGGGRGFSDCGDDGISAVREKLMFDLQTAAERMKDAVFRDGFVKGEASSSPPPLPLPPPLPATPMEEIEEDFYGIVGHRPARRPKKRARIVQRQLDTLFPGLWLREVTADMYKIDEAAP</sequence>
<evidence type="ECO:0008006" key="4">
    <source>
        <dbReference type="Google" id="ProtNLM"/>
    </source>
</evidence>
<dbReference type="OrthoDB" id="769821at2759"/>
<reference evidence="2" key="1">
    <citation type="submission" date="2019-12" db="EMBL/GenBank/DDBJ databases">
        <authorList>
            <person name="Scholes J."/>
        </authorList>
    </citation>
    <scope>NUCLEOTIDE SEQUENCE</scope>
</reference>
<comment type="caution">
    <text evidence="2">The sequence shown here is derived from an EMBL/GenBank/DDBJ whole genome shotgun (WGS) entry which is preliminary data.</text>
</comment>
<proteinExistence type="predicted"/>